<evidence type="ECO:0000256" key="1">
    <source>
        <dbReference type="ARBA" id="ARBA00001933"/>
    </source>
</evidence>
<keyword evidence="3 4" id="KW-0663">Pyridoxal phosphate</keyword>
<dbReference type="InterPro" id="IPR015421">
    <property type="entry name" value="PyrdxlP-dep_Trfase_major"/>
</dbReference>
<dbReference type="AlphaFoldDB" id="A0A927MQC1"/>
<reference evidence="5" key="1">
    <citation type="submission" date="2020-10" db="EMBL/GenBank/DDBJ databases">
        <title>Sequencing the genomes of 1000 actinobacteria strains.</title>
        <authorList>
            <person name="Klenk H.-P."/>
        </authorList>
    </citation>
    <scope>NUCLEOTIDE SEQUENCE</scope>
    <source>
        <strain evidence="5">DSM 45354</strain>
    </source>
</reference>
<evidence type="ECO:0000256" key="4">
    <source>
        <dbReference type="RuleBase" id="RU004508"/>
    </source>
</evidence>
<dbReference type="Gene3D" id="3.90.1150.10">
    <property type="entry name" value="Aspartate Aminotransferase, domain 1"/>
    <property type="match status" value="1"/>
</dbReference>
<dbReference type="RefSeq" id="WP_192748150.1">
    <property type="nucleotide sequence ID" value="NZ_BAABJL010000055.1"/>
</dbReference>
<dbReference type="SUPFAM" id="SSF53383">
    <property type="entry name" value="PLP-dependent transferases"/>
    <property type="match status" value="1"/>
</dbReference>
<evidence type="ECO:0000256" key="3">
    <source>
        <dbReference type="PIRSR" id="PIRSR000390-2"/>
    </source>
</evidence>
<evidence type="ECO:0000313" key="5">
    <source>
        <dbReference type="EMBL" id="MBE1603278.1"/>
    </source>
</evidence>
<protein>
    <submittedName>
        <fullName evidence="5">dTDP-4-amino-4,6-dideoxygalactose transaminase</fullName>
    </submittedName>
</protein>
<comment type="caution">
    <text evidence="5">The sequence shown here is derived from an EMBL/GenBank/DDBJ whole genome shotgun (WGS) entry which is preliminary data.</text>
</comment>
<sequence length="387" mass="42088">MSEGLLPFALPDIGDAEISAVTEALRSGWVSSGPFVRAFEKEFAEFCGPGVETVAVNSATAGLHLALEALGIGPGMEVLVPTWTFTATAEVVRHLGADPVLVDSHPATLNLDLADADSKVTARTAAILPVHFAGQPVSPSELRSFADAHALSVVEDAAHAFPAASEGVFVGSGESAATVFSFYATKTITTGEGGMLVTRDGDIARRARCMRLHGIDRDAFDRYRSDRPAWRYNVVAPGFKYNLTDPAAAMGLVQLERAEKMRLRRGEIAAYYNESFVGAGLPLDLPGKVAWGDLHAWHLYVIRLLPDAPVTRDDFIVEMSELGVGCSVHFVPLHLQPFWRTCYDLRDGMFPVASREFERVVSLPLYSRMTDEEVRRVVEAVVEVLTR</sequence>
<dbReference type="PANTHER" id="PTHR30244:SF34">
    <property type="entry name" value="DTDP-4-AMINO-4,6-DIDEOXYGALACTOSE TRANSAMINASE"/>
    <property type="match status" value="1"/>
</dbReference>
<dbReference type="Gene3D" id="3.40.640.10">
    <property type="entry name" value="Type I PLP-dependent aspartate aminotransferase-like (Major domain)"/>
    <property type="match status" value="1"/>
</dbReference>
<dbReference type="InterPro" id="IPR015422">
    <property type="entry name" value="PyrdxlP-dep_Trfase_small"/>
</dbReference>
<dbReference type="GO" id="GO:0000271">
    <property type="term" value="P:polysaccharide biosynthetic process"/>
    <property type="evidence" value="ECO:0007669"/>
    <property type="project" value="TreeGrafter"/>
</dbReference>
<gene>
    <name evidence="5" type="ORF">HEB94_000126</name>
</gene>
<comment type="similarity">
    <text evidence="4">Belongs to the DegT/DnrJ/EryC1 family.</text>
</comment>
<dbReference type="InterPro" id="IPR015424">
    <property type="entry name" value="PyrdxlP-dep_Trfase"/>
</dbReference>
<dbReference type="CDD" id="cd00616">
    <property type="entry name" value="AHBA_syn"/>
    <property type="match status" value="1"/>
</dbReference>
<accession>A0A927MQC1</accession>
<keyword evidence="6" id="KW-1185">Reference proteome</keyword>
<organism evidence="5 6">
    <name type="scientific">Actinopolymorpha pittospori</name>
    <dbReference type="NCBI Taxonomy" id="648752"/>
    <lineage>
        <taxon>Bacteria</taxon>
        <taxon>Bacillati</taxon>
        <taxon>Actinomycetota</taxon>
        <taxon>Actinomycetes</taxon>
        <taxon>Propionibacteriales</taxon>
        <taxon>Actinopolymorphaceae</taxon>
        <taxon>Actinopolymorpha</taxon>
    </lineage>
</organism>
<dbReference type="Pfam" id="PF01041">
    <property type="entry name" value="DegT_DnrJ_EryC1"/>
    <property type="match status" value="1"/>
</dbReference>
<feature type="active site" description="Proton acceptor" evidence="2">
    <location>
        <position position="186"/>
    </location>
</feature>
<dbReference type="EMBL" id="JADBEM010000001">
    <property type="protein sequence ID" value="MBE1603278.1"/>
    <property type="molecule type" value="Genomic_DNA"/>
</dbReference>
<dbReference type="InterPro" id="IPR000653">
    <property type="entry name" value="DegT/StrS_aminotransferase"/>
</dbReference>
<dbReference type="PANTHER" id="PTHR30244">
    <property type="entry name" value="TRANSAMINASE"/>
    <property type="match status" value="1"/>
</dbReference>
<feature type="modified residue" description="N6-(pyridoxal phosphate)lysine" evidence="3">
    <location>
        <position position="186"/>
    </location>
</feature>
<dbReference type="GO" id="GO:0030170">
    <property type="term" value="F:pyridoxal phosphate binding"/>
    <property type="evidence" value="ECO:0007669"/>
    <property type="project" value="TreeGrafter"/>
</dbReference>
<evidence type="ECO:0000313" key="6">
    <source>
        <dbReference type="Proteomes" id="UP000638648"/>
    </source>
</evidence>
<dbReference type="Proteomes" id="UP000638648">
    <property type="component" value="Unassembled WGS sequence"/>
</dbReference>
<comment type="cofactor">
    <cofactor evidence="1">
        <name>pyridoxal 5'-phosphate</name>
        <dbReference type="ChEBI" id="CHEBI:597326"/>
    </cofactor>
</comment>
<name>A0A927MQC1_9ACTN</name>
<dbReference type="GO" id="GO:0008483">
    <property type="term" value="F:transaminase activity"/>
    <property type="evidence" value="ECO:0007669"/>
    <property type="project" value="TreeGrafter"/>
</dbReference>
<proteinExistence type="inferred from homology"/>
<dbReference type="PIRSF" id="PIRSF000390">
    <property type="entry name" value="PLP_StrS"/>
    <property type="match status" value="1"/>
</dbReference>
<evidence type="ECO:0000256" key="2">
    <source>
        <dbReference type="PIRSR" id="PIRSR000390-1"/>
    </source>
</evidence>